<dbReference type="Proteomes" id="UP000093000">
    <property type="component" value="Unassembled WGS sequence"/>
</dbReference>
<gene>
    <name evidence="2" type="ORF">A0J61_00780</name>
</gene>
<keyword evidence="3" id="KW-1185">Reference proteome</keyword>
<sequence>MRTSTVGLCVSVVFGTAATYLRNSNQIIMSRYMTGSAVSIVAFLSIRGFILNTPTQKKKEITQQQGLSPLEHLRVLNYQPRSISSILVNIPATVNTASNCGFLRN</sequence>
<evidence type="ECO:0000313" key="2">
    <source>
        <dbReference type="EMBL" id="OBZ91171.1"/>
    </source>
</evidence>
<keyword evidence="1" id="KW-1133">Transmembrane helix</keyword>
<protein>
    <submittedName>
        <fullName evidence="2">Uncharacterized protein</fullName>
    </submittedName>
</protein>
<proteinExistence type="predicted"/>
<accession>A0A1C7NPY2</accession>
<feature type="transmembrane region" description="Helical" evidence="1">
    <location>
        <begin position="28"/>
        <end position="50"/>
    </location>
</feature>
<evidence type="ECO:0000313" key="3">
    <source>
        <dbReference type="Proteomes" id="UP000093000"/>
    </source>
</evidence>
<comment type="caution">
    <text evidence="2">The sequence shown here is derived from an EMBL/GenBank/DDBJ whole genome shotgun (WGS) entry which is preliminary data.</text>
</comment>
<keyword evidence="1" id="KW-0812">Transmembrane</keyword>
<keyword evidence="1" id="KW-0472">Membrane</keyword>
<dbReference type="AlphaFoldDB" id="A0A1C7NPY2"/>
<dbReference type="EMBL" id="LUGH01000020">
    <property type="protein sequence ID" value="OBZ91171.1"/>
    <property type="molecule type" value="Genomic_DNA"/>
</dbReference>
<evidence type="ECO:0000256" key="1">
    <source>
        <dbReference type="SAM" id="Phobius"/>
    </source>
</evidence>
<name>A0A1C7NPY2_9FUNG</name>
<organism evidence="2 3">
    <name type="scientific">Choanephora cucurbitarum</name>
    <dbReference type="NCBI Taxonomy" id="101091"/>
    <lineage>
        <taxon>Eukaryota</taxon>
        <taxon>Fungi</taxon>
        <taxon>Fungi incertae sedis</taxon>
        <taxon>Mucoromycota</taxon>
        <taxon>Mucoromycotina</taxon>
        <taxon>Mucoromycetes</taxon>
        <taxon>Mucorales</taxon>
        <taxon>Mucorineae</taxon>
        <taxon>Choanephoraceae</taxon>
        <taxon>Choanephoroideae</taxon>
        <taxon>Choanephora</taxon>
    </lineage>
</organism>
<reference evidence="2 3" key="1">
    <citation type="submission" date="2016-03" db="EMBL/GenBank/DDBJ databases">
        <title>Choanephora cucurbitarum.</title>
        <authorList>
            <person name="Min B."/>
            <person name="Park H."/>
            <person name="Park J.-H."/>
            <person name="Shin H.-D."/>
            <person name="Choi I.-G."/>
        </authorList>
    </citation>
    <scope>NUCLEOTIDE SEQUENCE [LARGE SCALE GENOMIC DNA]</scope>
    <source>
        <strain evidence="2 3">KUS-F28377</strain>
    </source>
</reference>
<dbReference type="OrthoDB" id="2255563at2759"/>
<dbReference type="InParanoid" id="A0A1C7NPY2"/>